<dbReference type="RefSeq" id="WP_051518560.1">
    <property type="nucleotide sequence ID" value="NZ_AWQS01000115.1"/>
</dbReference>
<keyword evidence="4 6" id="KW-1133">Transmembrane helix</keyword>
<keyword evidence="3 6" id="KW-0812">Transmembrane</keyword>
<dbReference type="GO" id="GO:0005886">
    <property type="term" value="C:plasma membrane"/>
    <property type="evidence" value="ECO:0007669"/>
    <property type="project" value="UniProtKB-SubCell"/>
</dbReference>
<name>W9GH55_9MICO</name>
<evidence type="ECO:0000313" key="7">
    <source>
        <dbReference type="EMBL" id="EWT05420.1"/>
    </source>
</evidence>
<dbReference type="PATRIC" id="fig|584657.3.peg.2695"/>
<feature type="transmembrane region" description="Helical" evidence="6">
    <location>
        <begin position="241"/>
        <end position="263"/>
    </location>
</feature>
<dbReference type="Proteomes" id="UP000019494">
    <property type="component" value="Unassembled WGS sequence"/>
</dbReference>
<dbReference type="EMBL" id="AWQS01000115">
    <property type="protein sequence ID" value="EWT05420.1"/>
    <property type="molecule type" value="Genomic_DNA"/>
</dbReference>
<dbReference type="OrthoDB" id="5182677at2"/>
<evidence type="ECO:0000256" key="6">
    <source>
        <dbReference type="SAM" id="Phobius"/>
    </source>
</evidence>
<keyword evidence="8" id="KW-1185">Reference proteome</keyword>
<evidence type="ECO:0000256" key="1">
    <source>
        <dbReference type="ARBA" id="ARBA00004651"/>
    </source>
</evidence>
<evidence type="ECO:0000256" key="5">
    <source>
        <dbReference type="ARBA" id="ARBA00023136"/>
    </source>
</evidence>
<feature type="transmembrane region" description="Helical" evidence="6">
    <location>
        <begin position="99"/>
        <end position="118"/>
    </location>
</feature>
<reference evidence="8" key="1">
    <citation type="submission" date="2013-08" db="EMBL/GenBank/DDBJ databases">
        <title>Intrasporangium oryzae NRRL B-24470.</title>
        <authorList>
            <person name="Liu H."/>
            <person name="Wang G."/>
        </authorList>
    </citation>
    <scope>NUCLEOTIDE SEQUENCE [LARGE SCALE GENOMIC DNA]</scope>
    <source>
        <strain evidence="8">Q5-1</strain>
    </source>
</reference>
<protein>
    <submittedName>
        <fullName evidence="7">Uncharacterized protein</fullName>
    </submittedName>
</protein>
<evidence type="ECO:0000313" key="8">
    <source>
        <dbReference type="Proteomes" id="UP000019494"/>
    </source>
</evidence>
<comment type="subcellular location">
    <subcellularLocation>
        <location evidence="1">Cell membrane</location>
        <topology evidence="1">Multi-pass membrane protein</topology>
    </subcellularLocation>
</comment>
<accession>W9GH55</accession>
<evidence type="ECO:0000256" key="4">
    <source>
        <dbReference type="ARBA" id="ARBA00022989"/>
    </source>
</evidence>
<sequence>MTSQTLTPEVSTPTLRRILQVGGSLAILVTLLALVLPAVTGASWRAAMHAVSQVPLWQLVGLTGLWLVGLWAYTFVLAASLPGLTKGQGFVLNLVGSGVSNLVPFGGAVGVGVTWVMARQYGFTNRAIGLYTAVTGVWNVLARLALPVAGLVALLMVGARVDGSVLLATSIAGGICALVVVLLVAALASDRFASRLITTAASAASRLATLVRRPAPQGLEASLASQRASAVALLKRGRGGLVIGMLAYLVLQGVLMWACLAVVGSHLGWAEVTAGYALGRMLTTVVLTPGGTGFAETGTAAALVALGGDPVASVAGVLLFSFFTFVCEIPGGLLAYLWHARAHGWRSAPTASERAERHTASSVCR</sequence>
<feature type="transmembrane region" description="Helical" evidence="6">
    <location>
        <begin position="314"/>
        <end position="338"/>
    </location>
</feature>
<organism evidence="7 8">
    <name type="scientific">Intrasporangium chromatireducens Q5-1</name>
    <dbReference type="NCBI Taxonomy" id="584657"/>
    <lineage>
        <taxon>Bacteria</taxon>
        <taxon>Bacillati</taxon>
        <taxon>Actinomycetota</taxon>
        <taxon>Actinomycetes</taxon>
        <taxon>Micrococcales</taxon>
        <taxon>Intrasporangiaceae</taxon>
        <taxon>Intrasporangium</taxon>
    </lineage>
</organism>
<comment type="caution">
    <text evidence="7">The sequence shown here is derived from an EMBL/GenBank/DDBJ whole genome shotgun (WGS) entry which is preliminary data.</text>
</comment>
<feature type="transmembrane region" description="Helical" evidence="6">
    <location>
        <begin position="130"/>
        <end position="159"/>
    </location>
</feature>
<keyword evidence="2" id="KW-1003">Cell membrane</keyword>
<feature type="transmembrane region" description="Helical" evidence="6">
    <location>
        <begin position="165"/>
        <end position="188"/>
    </location>
</feature>
<dbReference type="Pfam" id="PF03706">
    <property type="entry name" value="LPG_synthase_TM"/>
    <property type="match status" value="1"/>
</dbReference>
<evidence type="ECO:0000256" key="2">
    <source>
        <dbReference type="ARBA" id="ARBA00022475"/>
    </source>
</evidence>
<dbReference type="InterPro" id="IPR022791">
    <property type="entry name" value="L-PG_synthase/AglD"/>
</dbReference>
<feature type="transmembrane region" description="Helical" evidence="6">
    <location>
        <begin position="20"/>
        <end position="44"/>
    </location>
</feature>
<evidence type="ECO:0000256" key="3">
    <source>
        <dbReference type="ARBA" id="ARBA00022692"/>
    </source>
</evidence>
<feature type="transmembrane region" description="Helical" evidence="6">
    <location>
        <begin position="56"/>
        <end position="79"/>
    </location>
</feature>
<keyword evidence="5 6" id="KW-0472">Membrane</keyword>
<proteinExistence type="predicted"/>
<gene>
    <name evidence="7" type="ORF">N864_04675</name>
</gene>
<dbReference type="AlphaFoldDB" id="W9GH55"/>